<feature type="coiled-coil region" evidence="1">
    <location>
        <begin position="491"/>
        <end position="525"/>
    </location>
</feature>
<dbReference type="STRING" id="1123010.SAMN02745724_00044"/>
<keyword evidence="1" id="KW-0175">Coiled coil</keyword>
<feature type="coiled-coil region" evidence="1">
    <location>
        <begin position="308"/>
        <end position="437"/>
    </location>
</feature>
<dbReference type="OrthoDB" id="6315963at2"/>
<keyword evidence="3" id="KW-1185">Reference proteome</keyword>
<accession>A0A1I1DSP1</accession>
<dbReference type="RefSeq" id="WP_091978650.1">
    <property type="nucleotide sequence ID" value="NZ_FOLO01000001.1"/>
</dbReference>
<name>A0A1I1DSP1_9GAMM</name>
<reference evidence="2 3" key="1">
    <citation type="submission" date="2016-10" db="EMBL/GenBank/DDBJ databases">
        <authorList>
            <person name="de Groot N.N."/>
        </authorList>
    </citation>
    <scope>NUCLEOTIDE SEQUENCE [LARGE SCALE GENOMIC DNA]</scope>
    <source>
        <strain evidence="2 3">DSM 6059</strain>
    </source>
</reference>
<dbReference type="Proteomes" id="UP000198862">
    <property type="component" value="Unassembled WGS sequence"/>
</dbReference>
<proteinExistence type="predicted"/>
<dbReference type="EMBL" id="FOLO01000001">
    <property type="protein sequence ID" value="SFB78039.1"/>
    <property type="molecule type" value="Genomic_DNA"/>
</dbReference>
<evidence type="ECO:0000313" key="2">
    <source>
        <dbReference type="EMBL" id="SFB78039.1"/>
    </source>
</evidence>
<sequence>MGEFQTKPLHELLQAFSATSAVDFFQPMAQKLEQAPQEAKEALFEEISTKHPYIAQSSAQLIDLIAPQLQGFMLIACQQALEKGHQAAMVQQQSDEDEQLNESNEALSKLTKKYAAQAKELLASEQLNVKQAEQVKILKKETESYQQQQNQLKTQLGQLTSNSKESSLVEEQLQKQLDEAKEEIKEFELHVEQIDHALVKQKEHNELQSTKLKQLITQRSEESLNVDEKVKQLNSQHSDELSLLKNENNELNTNNEQKDLLISKQNKKLVQLNESILSSEKSNEEKSLVIERLQTLGETLTAGEGKFKQEQKQLTEDLQLAKQELEKTEKALIEINEANSLIKSNNKEYEEKNNLLTDSLSELEKTSQKVHADFDKLQEENKVLKEKAEQSNSKNEGRFNDLKKDLRAETKRLEICLQEAQDKIVLLEQDKNDFIEKTKLLEAQEIEYKEELSQNKIKLDEQDNELNFTKGRNSSLQSRQETEIHQARTAYETLRTENLAHIQAIEDLEAKVMEFKLKFEYAQKQLAS</sequence>
<organism evidence="2 3">
    <name type="scientific">Pseudoalteromonas denitrificans DSM 6059</name>
    <dbReference type="NCBI Taxonomy" id="1123010"/>
    <lineage>
        <taxon>Bacteria</taxon>
        <taxon>Pseudomonadati</taxon>
        <taxon>Pseudomonadota</taxon>
        <taxon>Gammaproteobacteria</taxon>
        <taxon>Alteromonadales</taxon>
        <taxon>Pseudoalteromonadaceae</taxon>
        <taxon>Pseudoalteromonas</taxon>
    </lineage>
</organism>
<evidence type="ECO:0000313" key="3">
    <source>
        <dbReference type="Proteomes" id="UP000198862"/>
    </source>
</evidence>
<gene>
    <name evidence="2" type="ORF">SAMN02745724_00044</name>
</gene>
<evidence type="ECO:0000256" key="1">
    <source>
        <dbReference type="SAM" id="Coils"/>
    </source>
</evidence>
<protein>
    <submittedName>
        <fullName evidence="2">Uncharacterized protein</fullName>
    </submittedName>
</protein>
<dbReference type="AlphaFoldDB" id="A0A1I1DSP1"/>
<feature type="coiled-coil region" evidence="1">
    <location>
        <begin position="100"/>
        <end position="197"/>
    </location>
</feature>
<feature type="coiled-coil region" evidence="1">
    <location>
        <begin position="234"/>
        <end position="264"/>
    </location>
</feature>